<proteinExistence type="predicted"/>
<gene>
    <name evidence="2" type="ORF">RJ639_017709</name>
    <name evidence="1" type="ORF">RJ639_021100</name>
</gene>
<name>A0AA89AJU6_9ASTE</name>
<organism evidence="2 3">
    <name type="scientific">Escallonia herrerae</name>
    <dbReference type="NCBI Taxonomy" id="1293975"/>
    <lineage>
        <taxon>Eukaryota</taxon>
        <taxon>Viridiplantae</taxon>
        <taxon>Streptophyta</taxon>
        <taxon>Embryophyta</taxon>
        <taxon>Tracheophyta</taxon>
        <taxon>Spermatophyta</taxon>
        <taxon>Magnoliopsida</taxon>
        <taxon>eudicotyledons</taxon>
        <taxon>Gunneridae</taxon>
        <taxon>Pentapetalae</taxon>
        <taxon>asterids</taxon>
        <taxon>campanulids</taxon>
        <taxon>Escalloniales</taxon>
        <taxon>Escalloniaceae</taxon>
        <taxon>Escallonia</taxon>
    </lineage>
</organism>
<accession>A0AA89AJU6</accession>
<evidence type="ECO:0000313" key="3">
    <source>
        <dbReference type="Proteomes" id="UP001188597"/>
    </source>
</evidence>
<dbReference type="InterPro" id="IPR016024">
    <property type="entry name" value="ARM-type_fold"/>
</dbReference>
<dbReference type="EMBL" id="JAVXUP010001980">
    <property type="protein sequence ID" value="KAK3006554.1"/>
    <property type="molecule type" value="Genomic_DNA"/>
</dbReference>
<protein>
    <submittedName>
        <fullName evidence="2">Uncharacterized protein</fullName>
    </submittedName>
</protein>
<evidence type="ECO:0000313" key="2">
    <source>
        <dbReference type="EMBL" id="KAK3006554.1"/>
    </source>
</evidence>
<keyword evidence="3" id="KW-1185">Reference proteome</keyword>
<dbReference type="Proteomes" id="UP001188597">
    <property type="component" value="Unassembled WGS sequence"/>
</dbReference>
<comment type="caution">
    <text evidence="2">The sequence shown here is derived from an EMBL/GenBank/DDBJ whole genome shotgun (WGS) entry which is preliminary data.</text>
</comment>
<sequence length="267" mass="30292">MYLTCVNFSYDEDFLSVEDKFFRSKVDVDSVLLVLKLPWTHPLMVNESHPPWKAKCLSLQILSKMGPILQCESDLEILDLGLHDEAEEVRIEVVNAMPVIILWSGRGILTHIFKRLEFLGSEKHEQIKKTIPLSLGYLACLYGSFNGVSGPCECKLFLGKESKKHSWTESCLLRGFWCSKCDKNVAEYDGLSVVPPAPDLVNIGFELESDFADLLSLFFKLLYDESSEEVPVACVGIMRRILVHGTKSTLLTTRSEWIKCIDFLLLH</sequence>
<reference evidence="2" key="1">
    <citation type="submission" date="2022-12" db="EMBL/GenBank/DDBJ databases">
        <title>Draft genome assemblies for two species of Escallonia (Escalloniales).</title>
        <authorList>
            <person name="Chanderbali A."/>
            <person name="Dervinis C."/>
            <person name="Anghel I."/>
            <person name="Soltis D."/>
            <person name="Soltis P."/>
            <person name="Zapata F."/>
        </authorList>
    </citation>
    <scope>NUCLEOTIDE SEQUENCE</scope>
    <source>
        <strain evidence="2">UCBG64.0493</strain>
        <tissue evidence="2">Leaf</tissue>
    </source>
</reference>
<dbReference type="SUPFAM" id="SSF48371">
    <property type="entry name" value="ARM repeat"/>
    <property type="match status" value="1"/>
</dbReference>
<dbReference type="EMBL" id="JAVXUP010002905">
    <property type="protein sequence ID" value="KAK3000870.1"/>
    <property type="molecule type" value="Genomic_DNA"/>
</dbReference>
<dbReference type="AlphaFoldDB" id="A0AA89AJU6"/>
<evidence type="ECO:0000313" key="1">
    <source>
        <dbReference type="EMBL" id="KAK3000870.1"/>
    </source>
</evidence>